<dbReference type="CDD" id="cd05233">
    <property type="entry name" value="SDR_c"/>
    <property type="match status" value="1"/>
</dbReference>
<sequence>MRARTPLGGLLSCYVCKAHFDEADAFYHRLCPPCAEEHHEHRHARADLTGRRAIVTGGRVKAGFELVLKMLRDGASVTALTRFPADARRRFAAVPDRGDWWDRLTVTGMDLRDIPALVRWCDELNAAGEPLDILVNLAAQTLRHPPESYAALLEGEGAAAPALAPAASASVPLLPVATRSGTVDIAGLLPDPSPDNSWTRLVHEIDPIELLEVQLINVTAPFLLLGRLRPLLERSPHPRRYVVNVSAVEGQFDRHHKGPEHPHTNMAKAALNMLTRTSASELAGRGVHVTSVDPGWFTDQQPAPDRERRAAAGFRPPLDVVDAAARIYDPIVRGERDGDPPHGCLLKDYRIASW</sequence>
<name>A0ABW1AGG8_9ACTN</name>
<dbReference type="Pfam" id="PF13561">
    <property type="entry name" value="adh_short_C2"/>
    <property type="match status" value="1"/>
</dbReference>
<dbReference type="PRINTS" id="PR00081">
    <property type="entry name" value="GDHRDH"/>
</dbReference>
<dbReference type="RefSeq" id="WP_378290969.1">
    <property type="nucleotide sequence ID" value="NZ_JBHSON010000119.1"/>
</dbReference>
<protein>
    <submittedName>
        <fullName evidence="1">SDR family NAD(P)-dependent oxidoreductase</fullName>
    </submittedName>
</protein>
<dbReference type="InterPro" id="IPR051468">
    <property type="entry name" value="Fungal_SecMetab_SDRs"/>
</dbReference>
<organism evidence="1 2">
    <name type="scientific">Actinomadura rugatobispora</name>
    <dbReference type="NCBI Taxonomy" id="1994"/>
    <lineage>
        <taxon>Bacteria</taxon>
        <taxon>Bacillati</taxon>
        <taxon>Actinomycetota</taxon>
        <taxon>Actinomycetes</taxon>
        <taxon>Streptosporangiales</taxon>
        <taxon>Thermomonosporaceae</taxon>
        <taxon>Actinomadura</taxon>
    </lineage>
</organism>
<proteinExistence type="predicted"/>
<dbReference type="InterPro" id="IPR036291">
    <property type="entry name" value="NAD(P)-bd_dom_sf"/>
</dbReference>
<keyword evidence="2" id="KW-1185">Reference proteome</keyword>
<dbReference type="PANTHER" id="PTHR43544">
    <property type="entry name" value="SHORT-CHAIN DEHYDROGENASE/REDUCTASE"/>
    <property type="match status" value="1"/>
</dbReference>
<comment type="caution">
    <text evidence="1">The sequence shown here is derived from an EMBL/GenBank/DDBJ whole genome shotgun (WGS) entry which is preliminary data.</text>
</comment>
<evidence type="ECO:0000313" key="1">
    <source>
        <dbReference type="EMBL" id="MFC5753686.1"/>
    </source>
</evidence>
<dbReference type="Gene3D" id="3.40.50.720">
    <property type="entry name" value="NAD(P)-binding Rossmann-like Domain"/>
    <property type="match status" value="1"/>
</dbReference>
<reference evidence="2" key="1">
    <citation type="journal article" date="2019" name="Int. J. Syst. Evol. Microbiol.">
        <title>The Global Catalogue of Microorganisms (GCM) 10K type strain sequencing project: providing services to taxonomists for standard genome sequencing and annotation.</title>
        <authorList>
            <consortium name="The Broad Institute Genomics Platform"/>
            <consortium name="The Broad Institute Genome Sequencing Center for Infectious Disease"/>
            <person name="Wu L."/>
            <person name="Ma J."/>
        </authorList>
    </citation>
    <scope>NUCLEOTIDE SEQUENCE [LARGE SCALE GENOMIC DNA]</scope>
    <source>
        <strain evidence="2">KCTC 42087</strain>
    </source>
</reference>
<dbReference type="Proteomes" id="UP001596074">
    <property type="component" value="Unassembled WGS sequence"/>
</dbReference>
<dbReference type="PANTHER" id="PTHR43544:SF2">
    <property type="entry name" value="OXIDOREDUCTASE"/>
    <property type="match status" value="1"/>
</dbReference>
<dbReference type="InterPro" id="IPR002347">
    <property type="entry name" value="SDR_fam"/>
</dbReference>
<gene>
    <name evidence="1" type="ORF">ACFPZN_49400</name>
</gene>
<evidence type="ECO:0000313" key="2">
    <source>
        <dbReference type="Proteomes" id="UP001596074"/>
    </source>
</evidence>
<accession>A0ABW1AGG8</accession>
<dbReference type="SUPFAM" id="SSF51735">
    <property type="entry name" value="NAD(P)-binding Rossmann-fold domains"/>
    <property type="match status" value="1"/>
</dbReference>
<dbReference type="EMBL" id="JBHSON010000119">
    <property type="protein sequence ID" value="MFC5753686.1"/>
    <property type="molecule type" value="Genomic_DNA"/>
</dbReference>